<comment type="caution">
    <text evidence="2">The sequence shown here is derived from an EMBL/GenBank/DDBJ whole genome shotgun (WGS) entry which is preliminary data.</text>
</comment>
<accession>A0A0V1B0X3</accession>
<name>A0A0V1B0X3_TRISP</name>
<organism evidence="2 3">
    <name type="scientific">Trichinella spiralis</name>
    <name type="common">Trichina worm</name>
    <dbReference type="NCBI Taxonomy" id="6334"/>
    <lineage>
        <taxon>Eukaryota</taxon>
        <taxon>Metazoa</taxon>
        <taxon>Ecdysozoa</taxon>
        <taxon>Nematoda</taxon>
        <taxon>Enoplea</taxon>
        <taxon>Dorylaimia</taxon>
        <taxon>Trichinellida</taxon>
        <taxon>Trichinellidae</taxon>
        <taxon>Trichinella</taxon>
    </lineage>
</organism>
<feature type="compositionally biased region" description="Basic and acidic residues" evidence="1">
    <location>
        <begin position="7"/>
        <end position="19"/>
    </location>
</feature>
<evidence type="ECO:0000313" key="3">
    <source>
        <dbReference type="Proteomes" id="UP000054776"/>
    </source>
</evidence>
<dbReference type="Proteomes" id="UP000054776">
    <property type="component" value="Unassembled WGS sequence"/>
</dbReference>
<dbReference type="InParanoid" id="A0A0V1B0X3"/>
<evidence type="ECO:0000256" key="1">
    <source>
        <dbReference type="SAM" id="MobiDB-lite"/>
    </source>
</evidence>
<dbReference type="EMBL" id="JYDH01000147">
    <property type="protein sequence ID" value="KRY30220.1"/>
    <property type="molecule type" value="Genomic_DNA"/>
</dbReference>
<dbReference type="AlphaFoldDB" id="A0A0V1B0X3"/>
<dbReference type="OrthoDB" id="10644875at2759"/>
<protein>
    <submittedName>
        <fullName evidence="2">Uncharacterized protein</fullName>
    </submittedName>
</protein>
<proteinExistence type="predicted"/>
<sequence>MSGRTKPFNEKVGNDHSIPEDVANENNLRNCSWYAFMQWACDNLFDQGMSPQYDIKGTIRVVIG</sequence>
<keyword evidence="3" id="KW-1185">Reference proteome</keyword>
<evidence type="ECO:0000313" key="2">
    <source>
        <dbReference type="EMBL" id="KRY30220.1"/>
    </source>
</evidence>
<feature type="region of interest" description="Disordered" evidence="1">
    <location>
        <begin position="1"/>
        <end position="21"/>
    </location>
</feature>
<reference evidence="2 3" key="1">
    <citation type="submission" date="2015-01" db="EMBL/GenBank/DDBJ databases">
        <title>Evolution of Trichinella species and genotypes.</title>
        <authorList>
            <person name="Korhonen P.K."/>
            <person name="Edoardo P."/>
            <person name="Giuseppe L.R."/>
            <person name="Gasser R.B."/>
        </authorList>
    </citation>
    <scope>NUCLEOTIDE SEQUENCE [LARGE SCALE GENOMIC DNA]</scope>
    <source>
        <strain evidence="2">ISS3</strain>
    </source>
</reference>
<gene>
    <name evidence="2" type="ORF">T01_6197</name>
</gene>